<dbReference type="AlphaFoldDB" id="A0A375HZ38"/>
<keyword evidence="2" id="KW-0614">Plasmid</keyword>
<dbReference type="Proteomes" id="UP000257139">
    <property type="component" value="Plasmid CBM2594_p"/>
</dbReference>
<evidence type="ECO:0000313" key="1">
    <source>
        <dbReference type="EMBL" id="SPC25379.1"/>
    </source>
</evidence>
<reference evidence="1 3" key="1">
    <citation type="submission" date="2018-01" db="EMBL/GenBank/DDBJ databases">
        <authorList>
            <person name="Clerissi C."/>
        </authorList>
    </citation>
    <scope>NUCLEOTIDE SEQUENCE [LARGE SCALE GENOMIC DNA]</scope>
    <source>
        <strain evidence="1">Cupriavidus taiwanensis STM 6021</strain>
        <strain evidence="2">Cupriavidus taiwanensis SWF 66322</strain>
        <plasmid evidence="3">cbm2636p</plasmid>
        <plasmid evidence="2">CBM2636p</plasmid>
    </source>
</reference>
<dbReference type="EMBL" id="LT984815">
    <property type="protein sequence ID" value="SPD69709.1"/>
    <property type="molecule type" value="Genomic_DNA"/>
</dbReference>
<name>A0A375HZ38_9BURK</name>
<sequence>MPSVSGYASMVIKDGRIVVERNILALVIHPSKLDGRQTLRERIKEGVHIDGHGAYYPGLSILSYKCRSSAPHHTRMSALDAGVGILAELMQTPRPRAK</sequence>
<evidence type="ECO:0000313" key="2">
    <source>
        <dbReference type="EMBL" id="SPD69709.1"/>
    </source>
</evidence>
<organism evidence="1">
    <name type="scientific">Cupriavidus taiwanensis</name>
    <dbReference type="NCBI Taxonomy" id="164546"/>
    <lineage>
        <taxon>Bacteria</taxon>
        <taxon>Pseudomonadati</taxon>
        <taxon>Pseudomonadota</taxon>
        <taxon>Betaproteobacteria</taxon>
        <taxon>Burkholderiales</taxon>
        <taxon>Burkholderiaceae</taxon>
        <taxon>Cupriavidus</taxon>
    </lineage>
</organism>
<dbReference type="Proteomes" id="UP000254259">
    <property type="component" value="Plasmid CBM2636p"/>
</dbReference>
<evidence type="ECO:0000313" key="3">
    <source>
        <dbReference type="Proteomes" id="UP000254259"/>
    </source>
</evidence>
<dbReference type="EMBL" id="OGUU01000037">
    <property type="protein sequence ID" value="SPC25379.1"/>
    <property type="molecule type" value="Genomic_DNA"/>
</dbReference>
<gene>
    <name evidence="1" type="ORF">CBM2594_P300012</name>
    <name evidence="2" type="ORF">CBM2636_P20396</name>
</gene>
<geneLocation type="plasmid" evidence="3">
    <name>cbm2636p</name>
</geneLocation>
<geneLocation type="plasmid" evidence="2">
    <name>CBM2636p</name>
</geneLocation>
<proteinExistence type="predicted"/>
<protein>
    <submittedName>
        <fullName evidence="1">Uncharacterized protein</fullName>
    </submittedName>
</protein>
<accession>A0A375HZ38</accession>